<dbReference type="GO" id="GO:0005576">
    <property type="term" value="C:extracellular region"/>
    <property type="evidence" value="ECO:0007669"/>
    <property type="project" value="UniProtKB-SubCell"/>
</dbReference>
<dbReference type="OrthoDB" id="159229at2759"/>
<evidence type="ECO:0000256" key="5">
    <source>
        <dbReference type="ARBA" id="ARBA00022525"/>
    </source>
</evidence>
<evidence type="ECO:0000256" key="9">
    <source>
        <dbReference type="SAM" id="SignalP"/>
    </source>
</evidence>
<accession>A0A8H3UZW1</accession>
<evidence type="ECO:0000256" key="1">
    <source>
        <dbReference type="ARBA" id="ARBA00004196"/>
    </source>
</evidence>
<feature type="compositionally biased region" description="Low complexity" evidence="8">
    <location>
        <begin position="232"/>
        <end position="249"/>
    </location>
</feature>
<dbReference type="GO" id="GO:0004784">
    <property type="term" value="F:superoxide dismutase activity"/>
    <property type="evidence" value="ECO:0007669"/>
    <property type="project" value="UniProtKB-EC"/>
</dbReference>
<dbReference type="EC" id="1.15.1.1" evidence="4"/>
<comment type="caution">
    <text evidence="11">The sequence shown here is derived from an EMBL/GenBank/DDBJ whole genome shotgun (WGS) entry which is preliminary data.</text>
</comment>
<feature type="compositionally biased region" description="Polar residues" evidence="8">
    <location>
        <begin position="188"/>
        <end position="203"/>
    </location>
</feature>
<evidence type="ECO:0000256" key="8">
    <source>
        <dbReference type="SAM" id="MobiDB-lite"/>
    </source>
</evidence>
<evidence type="ECO:0000256" key="6">
    <source>
        <dbReference type="ARBA" id="ARBA00022862"/>
    </source>
</evidence>
<dbReference type="Gene3D" id="2.60.40.200">
    <property type="entry name" value="Superoxide dismutase, copper/zinc binding domain"/>
    <property type="match status" value="1"/>
</dbReference>
<keyword evidence="6" id="KW-0049">Antioxidant</keyword>
<sequence>MRSSTILAVISTIAFASAQVSTGELGDAVRNTDDPKGAVYQANIPVGKHGDVVGSIVATAAGDQGTNFEVNFAGLPASGGPFGFHIHVNPVAADNNCNSTLAHLDPFLRGEIIPCTASRPETCQVGDLSGKYGKANGTTHMASFFDPYVSLKEGMGAFFGNRSFVIHFPNKTRIACANFENIGGIPNVPTTTLPPNEGNNATATLEPAPNNGNSSGKTPLNGVVTSTTTSLAQPTASSSPGGPTGVSPQLSDSAGVPARAVASTFSLLGALAVGLFLL</sequence>
<reference evidence="11 13" key="1">
    <citation type="submission" date="2019-11" db="EMBL/GenBank/DDBJ databases">
        <title>Venturia inaequalis Genome Resource.</title>
        <authorList>
            <person name="Lichtner F.J."/>
        </authorList>
    </citation>
    <scope>NUCLEOTIDE SEQUENCE [LARGE SCALE GENOMIC DNA]</scope>
    <source>
        <strain evidence="11">Bline_iso_100314</strain>
        <strain evidence="12 14">DMI_063113</strain>
    </source>
</reference>
<dbReference type="FunFam" id="2.60.40.200:FF:000007">
    <property type="entry name" value="Cell surface Cu-only superoxide dismutase 5"/>
    <property type="match status" value="1"/>
</dbReference>
<name>A0A8H3UZW1_VENIN</name>
<dbReference type="AlphaFoldDB" id="A0A8H3UZW1"/>
<dbReference type="InterPro" id="IPR036423">
    <property type="entry name" value="SOD-like_Cu/Zn_dom_sf"/>
</dbReference>
<feature type="region of interest" description="Disordered" evidence="8">
    <location>
        <begin position="188"/>
        <end position="253"/>
    </location>
</feature>
<feature type="compositionally biased region" description="Polar residues" evidence="8">
    <location>
        <begin position="210"/>
        <end position="231"/>
    </location>
</feature>
<dbReference type="SUPFAM" id="SSF49329">
    <property type="entry name" value="Cu,Zn superoxide dismutase-like"/>
    <property type="match status" value="1"/>
</dbReference>
<evidence type="ECO:0000313" key="14">
    <source>
        <dbReference type="Proteomes" id="UP000490939"/>
    </source>
</evidence>
<evidence type="ECO:0000313" key="12">
    <source>
        <dbReference type="EMBL" id="KAE9987376.1"/>
    </source>
</evidence>
<feature type="domain" description="Superoxide dismutase copper/zinc binding" evidence="10">
    <location>
        <begin position="53"/>
        <end position="167"/>
    </location>
</feature>
<dbReference type="Proteomes" id="UP000433883">
    <property type="component" value="Unassembled WGS sequence"/>
</dbReference>
<evidence type="ECO:0000256" key="2">
    <source>
        <dbReference type="ARBA" id="ARBA00004613"/>
    </source>
</evidence>
<proteinExistence type="inferred from homology"/>
<dbReference type="Pfam" id="PF00080">
    <property type="entry name" value="Sod_Cu"/>
    <property type="match status" value="1"/>
</dbReference>
<gene>
    <name evidence="11" type="ORF">BLS_009674</name>
    <name evidence="12" type="ORF">EG327_003858</name>
</gene>
<dbReference type="Proteomes" id="UP000490939">
    <property type="component" value="Unassembled WGS sequence"/>
</dbReference>
<evidence type="ECO:0000313" key="11">
    <source>
        <dbReference type="EMBL" id="KAE9979576.1"/>
    </source>
</evidence>
<protein>
    <recommendedName>
        <fullName evidence="4">superoxide dismutase</fullName>
        <ecNumber evidence="4">1.15.1.1</ecNumber>
    </recommendedName>
</protein>
<dbReference type="InterPro" id="IPR001424">
    <property type="entry name" value="SOD_Cu_Zn_dom"/>
</dbReference>
<keyword evidence="5" id="KW-0964">Secreted</keyword>
<evidence type="ECO:0000256" key="7">
    <source>
        <dbReference type="ARBA" id="ARBA00049204"/>
    </source>
</evidence>
<evidence type="ECO:0000256" key="4">
    <source>
        <dbReference type="ARBA" id="ARBA00012682"/>
    </source>
</evidence>
<dbReference type="EMBL" id="WNWR01000237">
    <property type="protein sequence ID" value="KAE9987376.1"/>
    <property type="molecule type" value="Genomic_DNA"/>
</dbReference>
<evidence type="ECO:0000259" key="10">
    <source>
        <dbReference type="Pfam" id="PF00080"/>
    </source>
</evidence>
<comment type="similarity">
    <text evidence="3">Belongs to the Cu-Zn superoxide dismutase family.</text>
</comment>
<evidence type="ECO:0000313" key="13">
    <source>
        <dbReference type="Proteomes" id="UP000433883"/>
    </source>
</evidence>
<feature type="signal peptide" evidence="9">
    <location>
        <begin position="1"/>
        <end position="18"/>
    </location>
</feature>
<comment type="subcellular location">
    <subcellularLocation>
        <location evidence="1">Cell envelope</location>
    </subcellularLocation>
    <subcellularLocation>
        <location evidence="2">Secreted</location>
    </subcellularLocation>
</comment>
<keyword evidence="9" id="KW-0732">Signal</keyword>
<feature type="chain" id="PRO_5044690736" description="superoxide dismutase" evidence="9">
    <location>
        <begin position="19"/>
        <end position="278"/>
    </location>
</feature>
<evidence type="ECO:0000256" key="3">
    <source>
        <dbReference type="ARBA" id="ARBA00010457"/>
    </source>
</evidence>
<organism evidence="11 13">
    <name type="scientific">Venturia inaequalis</name>
    <name type="common">Apple scab fungus</name>
    <dbReference type="NCBI Taxonomy" id="5025"/>
    <lineage>
        <taxon>Eukaryota</taxon>
        <taxon>Fungi</taxon>
        <taxon>Dikarya</taxon>
        <taxon>Ascomycota</taxon>
        <taxon>Pezizomycotina</taxon>
        <taxon>Dothideomycetes</taxon>
        <taxon>Pleosporomycetidae</taxon>
        <taxon>Venturiales</taxon>
        <taxon>Venturiaceae</taxon>
        <taxon>Venturia</taxon>
    </lineage>
</organism>
<keyword evidence="14" id="KW-1185">Reference proteome</keyword>
<dbReference type="EMBL" id="WNWQ01000090">
    <property type="protein sequence ID" value="KAE9979576.1"/>
    <property type="molecule type" value="Genomic_DNA"/>
</dbReference>
<comment type="catalytic activity">
    <reaction evidence="7">
        <text>2 superoxide + 2 H(+) = H2O2 + O2</text>
        <dbReference type="Rhea" id="RHEA:20696"/>
        <dbReference type="ChEBI" id="CHEBI:15378"/>
        <dbReference type="ChEBI" id="CHEBI:15379"/>
        <dbReference type="ChEBI" id="CHEBI:16240"/>
        <dbReference type="ChEBI" id="CHEBI:18421"/>
        <dbReference type="EC" id="1.15.1.1"/>
    </reaction>
</comment>
<dbReference type="GO" id="GO:0046872">
    <property type="term" value="F:metal ion binding"/>
    <property type="evidence" value="ECO:0007669"/>
    <property type="project" value="InterPro"/>
</dbReference>